<evidence type="ECO:0000256" key="5">
    <source>
        <dbReference type="ARBA" id="ARBA00023326"/>
    </source>
</evidence>
<reference evidence="11" key="1">
    <citation type="journal article" date="2020" name="Int. J. Biol. Macromol.">
        <title>A thermophilic and thermostable xylanase from Caldicoprobacter algeriensis: Recombinant expression, characterization and application in paper biobleaching.</title>
        <authorList>
            <person name="Mhiri S."/>
            <person name="Bouanane-Darenfed A."/>
            <person name="Jemli S."/>
            <person name="Neifar S."/>
            <person name="Ameri R."/>
            <person name="Mezghani M."/>
            <person name="Bouacem K."/>
            <person name="Jaouadi B."/>
            <person name="Bejar S."/>
        </authorList>
    </citation>
    <scope>NUCLEOTIDE SEQUENCE</scope>
    <source>
        <strain evidence="11">TH7C1</strain>
    </source>
</reference>
<evidence type="ECO:0000256" key="7">
    <source>
        <dbReference type="RuleBase" id="RU361174"/>
    </source>
</evidence>
<feature type="region of interest" description="Disordered" evidence="8">
    <location>
        <begin position="48"/>
        <end position="94"/>
    </location>
</feature>
<dbReference type="GO" id="GO:0045493">
    <property type="term" value="P:xylan catabolic process"/>
    <property type="evidence" value="ECO:0007669"/>
    <property type="project" value="UniProtKB-KW"/>
</dbReference>
<dbReference type="EC" id="3.2.1.8" evidence="7"/>
<evidence type="ECO:0000256" key="1">
    <source>
        <dbReference type="ARBA" id="ARBA00007495"/>
    </source>
</evidence>
<keyword evidence="2 7" id="KW-0378">Hydrolase</keyword>
<gene>
    <name evidence="11" type="primary">xynBCA</name>
</gene>
<keyword evidence="9" id="KW-0472">Membrane</keyword>
<feature type="domain" description="GH10" evidence="10">
    <location>
        <begin position="93"/>
        <end position="434"/>
    </location>
</feature>
<feature type="active site" description="Nucleophile" evidence="6">
    <location>
        <position position="345"/>
    </location>
</feature>
<evidence type="ECO:0000256" key="4">
    <source>
        <dbReference type="ARBA" id="ARBA00023295"/>
    </source>
</evidence>
<keyword evidence="3 7" id="KW-0119">Carbohydrate metabolism</keyword>
<evidence type="ECO:0000256" key="3">
    <source>
        <dbReference type="ARBA" id="ARBA00023277"/>
    </source>
</evidence>
<dbReference type="Gene3D" id="3.20.20.80">
    <property type="entry name" value="Glycosidases"/>
    <property type="match status" value="1"/>
</dbReference>
<evidence type="ECO:0000256" key="9">
    <source>
        <dbReference type="SAM" id="Phobius"/>
    </source>
</evidence>
<evidence type="ECO:0000256" key="2">
    <source>
        <dbReference type="ARBA" id="ARBA00022801"/>
    </source>
</evidence>
<dbReference type="PANTHER" id="PTHR31490:SF90">
    <property type="entry name" value="ENDO-1,4-BETA-XYLANASE A"/>
    <property type="match status" value="1"/>
</dbReference>
<dbReference type="AlphaFoldDB" id="A0A7D7KHY8"/>
<dbReference type="InterPro" id="IPR031158">
    <property type="entry name" value="GH10_AS"/>
</dbReference>
<dbReference type="PANTHER" id="PTHR31490">
    <property type="entry name" value="GLYCOSYL HYDROLASE"/>
    <property type="match status" value="1"/>
</dbReference>
<dbReference type="SMART" id="SM00633">
    <property type="entry name" value="Glyco_10"/>
    <property type="match status" value="1"/>
</dbReference>
<dbReference type="InterPro" id="IPR001000">
    <property type="entry name" value="GH10_dom"/>
</dbReference>
<evidence type="ECO:0000256" key="8">
    <source>
        <dbReference type="SAM" id="MobiDB-lite"/>
    </source>
</evidence>
<evidence type="ECO:0000256" key="6">
    <source>
        <dbReference type="PROSITE-ProRule" id="PRU10061"/>
    </source>
</evidence>
<dbReference type="PROSITE" id="PS00591">
    <property type="entry name" value="GH10_1"/>
    <property type="match status" value="1"/>
</dbReference>
<dbReference type="SUPFAM" id="SSF51445">
    <property type="entry name" value="(Trans)glycosidases"/>
    <property type="match status" value="1"/>
</dbReference>
<accession>A0A7D7KHY8</accession>
<dbReference type="PROSITE" id="PS51760">
    <property type="entry name" value="GH10_2"/>
    <property type="match status" value="1"/>
</dbReference>
<sequence>MNRTLKKKWILTVIIGGVFLMVALLLTFVNEYGIFNSDENVMIDNAHEENGKEEQEPQESNELGGEVNTPANNLTDNANATDLSQNKEEPSIEEDIPSLAETFKDYFPIGAAIEPSYTTGLIAELYKKHVNMLVAENAMKPASIQPTEGNFRWGPADRIVQFAKENGMELRFHTLVWHNQTPDWFFKDKERKPMVEETDPKKREENKKLLLKRLEDHIRAVVSRYKDDIKSWDVVNEVIDPSGPNGMRNSPWYQITGTEYIETAFRVAREVGGPDIKLYINDYSTDDPVKRDILYKLVKDLLAKGVPIDGVGHQTHIDIYGPPIERIIESMKKFAELGLDNIITELDMSIYSWNNRSDYGENIPDYILDLQAKRYQELFEALKENKDIVSAVVFWGISDKYSWLNGFPVKRTNAPLLFDRNFRAKPAFWAIVDPSKLAQ</sequence>
<comment type="similarity">
    <text evidence="1 7">Belongs to the glycosyl hydrolase 10 (cellulase F) family.</text>
</comment>
<feature type="transmembrane region" description="Helical" evidence="9">
    <location>
        <begin position="9"/>
        <end position="29"/>
    </location>
</feature>
<organism evidence="11">
    <name type="scientific">Caldicoprobacter algeriensis</name>
    <dbReference type="NCBI Taxonomy" id="699281"/>
    <lineage>
        <taxon>Bacteria</taxon>
        <taxon>Bacillati</taxon>
        <taxon>Bacillota</taxon>
        <taxon>Clostridia</taxon>
        <taxon>Caldicoprobacterales</taxon>
        <taxon>Caldicoprobacteraceae</taxon>
        <taxon>Caldicoprobacter</taxon>
    </lineage>
</organism>
<protein>
    <recommendedName>
        <fullName evidence="7">Beta-xylanase</fullName>
        <ecNumber evidence="7">3.2.1.8</ecNumber>
    </recommendedName>
</protein>
<keyword evidence="4 7" id="KW-0326">Glycosidase</keyword>
<keyword evidence="9" id="KW-1133">Transmembrane helix</keyword>
<comment type="catalytic activity">
    <reaction evidence="7">
        <text>Endohydrolysis of (1-&gt;4)-beta-D-xylosidic linkages in xylans.</text>
        <dbReference type="EC" id="3.2.1.8"/>
    </reaction>
</comment>
<evidence type="ECO:0000259" key="10">
    <source>
        <dbReference type="PROSITE" id="PS51760"/>
    </source>
</evidence>
<dbReference type="PRINTS" id="PR00134">
    <property type="entry name" value="GLHYDRLASE10"/>
</dbReference>
<feature type="compositionally biased region" description="Low complexity" evidence="8">
    <location>
        <begin position="68"/>
        <end position="83"/>
    </location>
</feature>
<keyword evidence="5 7" id="KW-0624">Polysaccharide degradation</keyword>
<name>A0A7D7KHY8_9FIRM</name>
<keyword evidence="11" id="KW-0858">Xylan degradation</keyword>
<dbReference type="InterPro" id="IPR017853">
    <property type="entry name" value="GH"/>
</dbReference>
<evidence type="ECO:0000313" key="11">
    <source>
        <dbReference type="EMBL" id="QMS43328.1"/>
    </source>
</evidence>
<dbReference type="InterPro" id="IPR044846">
    <property type="entry name" value="GH10"/>
</dbReference>
<keyword evidence="9" id="KW-0812">Transmembrane</keyword>
<dbReference type="Pfam" id="PF00331">
    <property type="entry name" value="Glyco_hydro_10"/>
    <property type="match status" value="1"/>
</dbReference>
<dbReference type="GO" id="GO:0031176">
    <property type="term" value="F:endo-1,4-beta-xylanase activity"/>
    <property type="evidence" value="ECO:0007669"/>
    <property type="project" value="UniProtKB-EC"/>
</dbReference>
<proteinExistence type="inferred from homology"/>
<dbReference type="EMBL" id="MT551203">
    <property type="protein sequence ID" value="QMS43328.1"/>
    <property type="molecule type" value="Genomic_DNA"/>
</dbReference>